<feature type="transmembrane region" description="Helical" evidence="6">
    <location>
        <begin position="121"/>
        <end position="144"/>
    </location>
</feature>
<name>A0ABS2YAG9_POLSP</name>
<evidence type="ECO:0000256" key="2">
    <source>
        <dbReference type="ARBA" id="ARBA00006939"/>
    </source>
</evidence>
<keyword evidence="4 6" id="KW-1133">Transmembrane helix</keyword>
<gene>
    <name evidence="7" type="primary">Slc39a4</name>
    <name evidence="7" type="ORF">GTO93_0010066</name>
</gene>
<comment type="subcellular location">
    <subcellularLocation>
        <location evidence="1">Membrane</location>
        <topology evidence="1">Multi-pass membrane protein</topology>
    </subcellularLocation>
</comment>
<dbReference type="PANTHER" id="PTHR12191">
    <property type="entry name" value="SOLUTE CARRIER FAMILY 39"/>
    <property type="match status" value="1"/>
</dbReference>
<evidence type="ECO:0000256" key="1">
    <source>
        <dbReference type="ARBA" id="ARBA00004141"/>
    </source>
</evidence>
<dbReference type="PANTHER" id="PTHR12191:SF21">
    <property type="entry name" value="ZINC TRANSPORTER ZIP4"/>
    <property type="match status" value="1"/>
</dbReference>
<sequence>MITIGDGIHNFADGLAIGAAFSVSWKSGISTSLAVLCHEIPHELGNFFALLPCRYNTINHNLRAFQHTLSMLRCVFLVHYLKMLSYWSWYIMIKVLMLIFSCHVFSFQLPTIMHVDTMRPWLIFFLHNLGLLSGWGILLLLSIYEENIII</sequence>
<feature type="non-terminal residue" evidence="7">
    <location>
        <position position="1"/>
    </location>
</feature>
<proteinExistence type="inferred from homology"/>
<comment type="caution">
    <text evidence="7">The sequence shown here is derived from an EMBL/GenBank/DDBJ whole genome shotgun (WGS) entry which is preliminary data.</text>
</comment>
<comment type="similarity">
    <text evidence="2">Belongs to the ZIP transporter (TC 2.A.5) family.</text>
</comment>
<accession>A0ABS2YAG9</accession>
<protein>
    <submittedName>
        <fullName evidence="7">S39A4 protein</fullName>
    </submittedName>
</protein>
<dbReference type="EMBL" id="JAAWVQ010124348">
    <property type="protein sequence ID" value="MBN3283159.1"/>
    <property type="molecule type" value="Genomic_DNA"/>
</dbReference>
<feature type="transmembrane region" description="Helical" evidence="6">
    <location>
        <begin position="87"/>
        <end position="109"/>
    </location>
</feature>
<dbReference type="InterPro" id="IPR003689">
    <property type="entry name" value="ZIP"/>
</dbReference>
<evidence type="ECO:0000313" key="8">
    <source>
        <dbReference type="Proteomes" id="UP001166093"/>
    </source>
</evidence>
<evidence type="ECO:0000256" key="4">
    <source>
        <dbReference type="ARBA" id="ARBA00022989"/>
    </source>
</evidence>
<keyword evidence="3 6" id="KW-0812">Transmembrane</keyword>
<evidence type="ECO:0000256" key="3">
    <source>
        <dbReference type="ARBA" id="ARBA00022692"/>
    </source>
</evidence>
<reference evidence="7" key="1">
    <citation type="journal article" date="2021" name="Cell">
        <title>Tracing the genetic footprints of vertebrate landing in non-teleost ray-finned fishes.</title>
        <authorList>
            <person name="Bi X."/>
            <person name="Wang K."/>
            <person name="Yang L."/>
            <person name="Pan H."/>
            <person name="Jiang H."/>
            <person name="Wei Q."/>
            <person name="Fang M."/>
            <person name="Yu H."/>
            <person name="Zhu C."/>
            <person name="Cai Y."/>
            <person name="He Y."/>
            <person name="Gan X."/>
            <person name="Zeng H."/>
            <person name="Yu D."/>
            <person name="Zhu Y."/>
            <person name="Jiang H."/>
            <person name="Qiu Q."/>
            <person name="Yang H."/>
            <person name="Zhang Y.E."/>
            <person name="Wang W."/>
            <person name="Zhu M."/>
            <person name="He S."/>
            <person name="Zhang G."/>
        </authorList>
    </citation>
    <scope>NUCLEOTIDE SEQUENCE</scope>
    <source>
        <strain evidence="7">Pddl_001</strain>
    </source>
</reference>
<feature type="non-terminal residue" evidence="7">
    <location>
        <position position="150"/>
    </location>
</feature>
<organism evidence="7 8">
    <name type="scientific">Polyodon spathula</name>
    <name type="common">North American paddlefish</name>
    <name type="synonym">Squalus spathula</name>
    <dbReference type="NCBI Taxonomy" id="7913"/>
    <lineage>
        <taxon>Eukaryota</taxon>
        <taxon>Metazoa</taxon>
        <taxon>Chordata</taxon>
        <taxon>Craniata</taxon>
        <taxon>Vertebrata</taxon>
        <taxon>Euteleostomi</taxon>
        <taxon>Actinopterygii</taxon>
        <taxon>Chondrostei</taxon>
        <taxon>Acipenseriformes</taxon>
        <taxon>Polyodontidae</taxon>
        <taxon>Polyodon</taxon>
    </lineage>
</organism>
<keyword evidence="8" id="KW-1185">Reference proteome</keyword>
<keyword evidence="5 6" id="KW-0472">Membrane</keyword>
<dbReference type="Pfam" id="PF02535">
    <property type="entry name" value="Zip"/>
    <property type="match status" value="1"/>
</dbReference>
<evidence type="ECO:0000313" key="7">
    <source>
        <dbReference type="EMBL" id="MBN3283159.1"/>
    </source>
</evidence>
<dbReference type="Proteomes" id="UP001166093">
    <property type="component" value="Unassembled WGS sequence"/>
</dbReference>
<dbReference type="InterPro" id="IPR050799">
    <property type="entry name" value="ZIP_Transporter"/>
</dbReference>
<evidence type="ECO:0000256" key="6">
    <source>
        <dbReference type="SAM" id="Phobius"/>
    </source>
</evidence>
<evidence type="ECO:0000256" key="5">
    <source>
        <dbReference type="ARBA" id="ARBA00023136"/>
    </source>
</evidence>